<evidence type="ECO:0000313" key="5">
    <source>
        <dbReference type="EnsemblMetazoa" id="CLYHEMP009216.1"/>
    </source>
</evidence>
<evidence type="ECO:0000313" key="6">
    <source>
        <dbReference type="Proteomes" id="UP000594262"/>
    </source>
</evidence>
<name>A0A7M5VDC7_9CNID</name>
<dbReference type="OrthoDB" id="20727at2759"/>
<feature type="compositionally biased region" description="Basic and acidic residues" evidence="4">
    <location>
        <begin position="17"/>
        <end position="28"/>
    </location>
</feature>
<dbReference type="InterPro" id="IPR036770">
    <property type="entry name" value="Ankyrin_rpt-contain_sf"/>
</dbReference>
<dbReference type="SUPFAM" id="SSF48403">
    <property type="entry name" value="Ankyrin repeat"/>
    <property type="match status" value="1"/>
</dbReference>
<keyword evidence="2 3" id="KW-0040">ANK repeat</keyword>
<dbReference type="SMART" id="SM00248">
    <property type="entry name" value="ANK"/>
    <property type="match status" value="5"/>
</dbReference>
<reference evidence="5" key="1">
    <citation type="submission" date="2021-01" db="UniProtKB">
        <authorList>
            <consortium name="EnsemblMetazoa"/>
        </authorList>
    </citation>
    <scope>IDENTIFICATION</scope>
</reference>
<protein>
    <submittedName>
        <fullName evidence="5">Uncharacterized protein</fullName>
    </submittedName>
</protein>
<feature type="region of interest" description="Disordered" evidence="4">
    <location>
        <begin position="17"/>
        <end position="63"/>
    </location>
</feature>
<dbReference type="GO" id="GO:0005829">
    <property type="term" value="C:cytosol"/>
    <property type="evidence" value="ECO:0007669"/>
    <property type="project" value="TreeGrafter"/>
</dbReference>
<feature type="region of interest" description="Disordered" evidence="4">
    <location>
        <begin position="151"/>
        <end position="179"/>
    </location>
</feature>
<feature type="compositionally biased region" description="Polar residues" evidence="4">
    <location>
        <begin position="106"/>
        <end position="117"/>
    </location>
</feature>
<dbReference type="RefSeq" id="XP_066934525.1">
    <property type="nucleotide sequence ID" value="XM_067078424.1"/>
</dbReference>
<dbReference type="EnsemblMetazoa" id="CLYHEMT009216.1">
    <property type="protein sequence ID" value="CLYHEMP009216.1"/>
    <property type="gene ID" value="CLYHEMG009216"/>
</dbReference>
<dbReference type="PANTHER" id="PTHR46680:SF3">
    <property type="entry name" value="NF-KAPPA-B INHIBITOR CACTUS"/>
    <property type="match status" value="1"/>
</dbReference>
<dbReference type="Gene3D" id="1.25.40.20">
    <property type="entry name" value="Ankyrin repeat-containing domain"/>
    <property type="match status" value="1"/>
</dbReference>
<evidence type="ECO:0000256" key="4">
    <source>
        <dbReference type="SAM" id="MobiDB-lite"/>
    </source>
</evidence>
<feature type="region of interest" description="Disordered" evidence="4">
    <location>
        <begin position="333"/>
        <end position="352"/>
    </location>
</feature>
<dbReference type="GO" id="GO:0051059">
    <property type="term" value="F:NF-kappaB binding"/>
    <property type="evidence" value="ECO:0007669"/>
    <property type="project" value="TreeGrafter"/>
</dbReference>
<dbReference type="InterPro" id="IPR002110">
    <property type="entry name" value="Ankyrin_rpt"/>
</dbReference>
<evidence type="ECO:0000256" key="2">
    <source>
        <dbReference type="ARBA" id="ARBA00023043"/>
    </source>
</evidence>
<organism evidence="5 6">
    <name type="scientific">Clytia hemisphaerica</name>
    <dbReference type="NCBI Taxonomy" id="252671"/>
    <lineage>
        <taxon>Eukaryota</taxon>
        <taxon>Metazoa</taxon>
        <taxon>Cnidaria</taxon>
        <taxon>Hydrozoa</taxon>
        <taxon>Hydroidolina</taxon>
        <taxon>Leptothecata</taxon>
        <taxon>Obeliida</taxon>
        <taxon>Clytiidae</taxon>
        <taxon>Clytia</taxon>
    </lineage>
</organism>
<keyword evidence="6" id="KW-1185">Reference proteome</keyword>
<feature type="compositionally biased region" description="Basic and acidic residues" evidence="4">
    <location>
        <begin position="36"/>
        <end position="52"/>
    </location>
</feature>
<feature type="repeat" description="ANK" evidence="3">
    <location>
        <begin position="613"/>
        <end position="646"/>
    </location>
</feature>
<sequence>MAETATIKNFVDQSKIVRDNKDDKKKIEPGSPVFSRKPDSNRKKSSRKEKNSTKTRKGMKTRLSGVITDTSFYGQDGGDGKLKDLAKNRIQTNKLEGFEENETESVELQKTSNTSACESVHHEKVEYDSNDENSKEKVEAIKQDLLSGLSEVQHVKDGPKGTAENLPSEPNNDREDTETGGDICENDLVIDFETSQNGVIDLSGETSANEEDDVEVEVKEETSQKVEVIKDVHNFCIECGTKILSQDAKFCHQCGTKIERGTHTLKSSKAVEGACEVAQPIDLSKAIGESNFVNGEVSFKPTIDKEKKSRKRDNKGKPAGFTAHVIQTLLDIPPDRSNEGFQNTDSNTSSSDIDLTLQTTHKKFKLSDTEHHRLENKFLGNVLGTERPKVTNSRSATPSFSTFTNNMPYSANDQNSEIYVSDHYKSKANSLMESLAAERQKATNFTNLQSISIPTGDSFMSEVYPPPPEMNSYSKHVTTVERQPSFESSTRAEPTTKTNFPLDQSILFGAIPSNITNNEFSNSVLGNGTSFMELLGSDSGLDESIMNPTHPHIHPVKPNTFMAEQCTDQDGNTPLHHFVRDKKEGMAIRELERVSQFYSIEEQNKYLNYRNQSGFVVLHTAILDPQNYKIIQCILRHGADVYITDRNGNNIILQIIKNPDFDESHVLALIQIIFKELDELRIQALINDESTSFNADGYSIIHEVVRKNYFEVLKYLRQSAKLNLNAIDRKEKRTGMALACRQRSWRMVNLLLDLKACVNIPTSSEWYPVHASLEDENEKMLDRFMDSGVDIYGYKSIKTSKELKNKCEVYMRRRRRNNPSKDRSTKKRRRCACQSKYSSVRV</sequence>
<dbReference type="PANTHER" id="PTHR46680">
    <property type="entry name" value="NF-KAPPA-B INHIBITOR ALPHA"/>
    <property type="match status" value="1"/>
</dbReference>
<evidence type="ECO:0000256" key="3">
    <source>
        <dbReference type="PROSITE-ProRule" id="PRU00023"/>
    </source>
</evidence>
<dbReference type="GeneID" id="136822151"/>
<feature type="compositionally biased region" description="Low complexity" evidence="4">
    <location>
        <begin position="343"/>
        <end position="352"/>
    </location>
</feature>
<dbReference type="GO" id="GO:0071356">
    <property type="term" value="P:cellular response to tumor necrosis factor"/>
    <property type="evidence" value="ECO:0007669"/>
    <property type="project" value="TreeGrafter"/>
</dbReference>
<accession>A0A7M5VDC7</accession>
<dbReference type="Proteomes" id="UP000594262">
    <property type="component" value="Unplaced"/>
</dbReference>
<feature type="region of interest" description="Disordered" evidence="4">
    <location>
        <begin position="96"/>
        <end position="136"/>
    </location>
</feature>
<feature type="compositionally biased region" description="Basic and acidic residues" evidence="4">
    <location>
        <begin position="119"/>
        <end position="136"/>
    </location>
</feature>
<proteinExistence type="predicted"/>
<keyword evidence="1" id="KW-0677">Repeat</keyword>
<dbReference type="PROSITE" id="PS50088">
    <property type="entry name" value="ANK_REPEAT"/>
    <property type="match status" value="1"/>
</dbReference>
<dbReference type="InterPro" id="IPR051070">
    <property type="entry name" value="NF-kappa-B_inhibitor"/>
</dbReference>
<evidence type="ECO:0000256" key="1">
    <source>
        <dbReference type="ARBA" id="ARBA00022737"/>
    </source>
</evidence>
<dbReference type="AlphaFoldDB" id="A0A7M5VDC7"/>